<dbReference type="RefSeq" id="WP_279299275.1">
    <property type="nucleotide sequence ID" value="NZ_JAOTIF010000024.1"/>
</dbReference>
<sequence length="109" mass="12549">MKLIDVLWFEKGTSNVIAAFEVEKSTSIYSGILRLTDLCYSIAESDNVFYLVVPEKREKDVILQLSRPAIKNIHTPIKYILFSELRQHCDALCRFGDSHKIMEKIARSV</sequence>
<keyword evidence="2" id="KW-1185">Reference proteome</keyword>
<reference evidence="1" key="1">
    <citation type="submission" date="2022-09" db="EMBL/GenBank/DDBJ databases">
        <authorList>
            <person name="Yuan C."/>
            <person name="Ke Z."/>
        </authorList>
    </citation>
    <scope>NUCLEOTIDE SEQUENCE</scope>
    <source>
        <strain evidence="1">LB-8</strain>
    </source>
</reference>
<name>A0A9X2XZZ4_9BACT</name>
<dbReference type="Proteomes" id="UP001155483">
    <property type="component" value="Unassembled WGS sequence"/>
</dbReference>
<evidence type="ECO:0000313" key="2">
    <source>
        <dbReference type="Proteomes" id="UP001155483"/>
    </source>
</evidence>
<dbReference type="AlphaFoldDB" id="A0A9X2XZZ4"/>
<gene>
    <name evidence="1" type="ORF">OCK74_22145</name>
</gene>
<comment type="caution">
    <text evidence="1">The sequence shown here is derived from an EMBL/GenBank/DDBJ whole genome shotgun (WGS) entry which is preliminary data.</text>
</comment>
<reference evidence="1" key="2">
    <citation type="submission" date="2023-04" db="EMBL/GenBank/DDBJ databases">
        <title>Paracnuella aquatica gen. nov., sp. nov., a member of the family Chitinophagaceae isolated from a hot spring.</title>
        <authorList>
            <person name="Wang C."/>
        </authorList>
    </citation>
    <scope>NUCLEOTIDE SEQUENCE</scope>
    <source>
        <strain evidence="1">LB-8</strain>
    </source>
</reference>
<protein>
    <submittedName>
        <fullName evidence="1">Uncharacterized protein</fullName>
    </submittedName>
</protein>
<accession>A0A9X2XZZ4</accession>
<evidence type="ECO:0000313" key="1">
    <source>
        <dbReference type="EMBL" id="MCU7551837.1"/>
    </source>
</evidence>
<proteinExistence type="predicted"/>
<organism evidence="1 2">
    <name type="scientific">Paraflavisolibacter caeni</name>
    <dbReference type="NCBI Taxonomy" id="2982496"/>
    <lineage>
        <taxon>Bacteria</taxon>
        <taxon>Pseudomonadati</taxon>
        <taxon>Bacteroidota</taxon>
        <taxon>Chitinophagia</taxon>
        <taxon>Chitinophagales</taxon>
        <taxon>Chitinophagaceae</taxon>
        <taxon>Paraflavisolibacter</taxon>
    </lineage>
</organism>
<dbReference type="EMBL" id="JAOTIF010000024">
    <property type="protein sequence ID" value="MCU7551837.1"/>
    <property type="molecule type" value="Genomic_DNA"/>
</dbReference>